<organism evidence="1 2">
    <name type="scientific">Magallana gigas</name>
    <name type="common">Pacific oyster</name>
    <name type="synonym">Crassostrea gigas</name>
    <dbReference type="NCBI Taxonomy" id="29159"/>
    <lineage>
        <taxon>Eukaryota</taxon>
        <taxon>Metazoa</taxon>
        <taxon>Spiralia</taxon>
        <taxon>Lophotrochozoa</taxon>
        <taxon>Mollusca</taxon>
        <taxon>Bivalvia</taxon>
        <taxon>Autobranchia</taxon>
        <taxon>Pteriomorphia</taxon>
        <taxon>Ostreida</taxon>
        <taxon>Ostreoidea</taxon>
        <taxon>Ostreidae</taxon>
        <taxon>Magallana</taxon>
    </lineage>
</organism>
<sequence>MASGLFTDIFRVSVILTVNTILNFHVLGTSLKTSCPVSPSTVEVVDDCPDSEEKWRVAAERKNCAAYANQCDEPQRLVYHCTINAFSNQTLEMCAYGKYIFKGIFV</sequence>
<dbReference type="EnsemblMetazoa" id="G34126.1">
    <property type="protein sequence ID" value="G34126.1:cds"/>
    <property type="gene ID" value="G34126"/>
</dbReference>
<reference evidence="1" key="1">
    <citation type="submission" date="2022-08" db="UniProtKB">
        <authorList>
            <consortium name="EnsemblMetazoa"/>
        </authorList>
    </citation>
    <scope>IDENTIFICATION</scope>
    <source>
        <strain evidence="1">05x7-T-G4-1.051#20</strain>
    </source>
</reference>
<evidence type="ECO:0000313" key="1">
    <source>
        <dbReference type="EnsemblMetazoa" id="G34126.1:cds"/>
    </source>
</evidence>
<name>A0A8W8MHA3_MAGGI</name>
<accession>A0A8W8MHA3</accession>
<protein>
    <submittedName>
        <fullName evidence="1">Uncharacterized protein</fullName>
    </submittedName>
</protein>
<dbReference type="AlphaFoldDB" id="A0A8W8MHA3"/>
<keyword evidence="2" id="KW-1185">Reference proteome</keyword>
<dbReference type="Proteomes" id="UP000005408">
    <property type="component" value="Unassembled WGS sequence"/>
</dbReference>
<proteinExistence type="predicted"/>
<evidence type="ECO:0000313" key="2">
    <source>
        <dbReference type="Proteomes" id="UP000005408"/>
    </source>
</evidence>